<dbReference type="GO" id="GO:0006508">
    <property type="term" value="P:proteolysis"/>
    <property type="evidence" value="ECO:0007669"/>
    <property type="project" value="InterPro"/>
</dbReference>
<dbReference type="Gene3D" id="2.40.10.10">
    <property type="entry name" value="Trypsin-like serine proteases"/>
    <property type="match status" value="1"/>
</dbReference>
<dbReference type="PANTHER" id="PTHR24252">
    <property type="entry name" value="ACROSIN-RELATED"/>
    <property type="match status" value="1"/>
</dbReference>
<dbReference type="InterPro" id="IPR043504">
    <property type="entry name" value="Peptidase_S1_PA_chymotrypsin"/>
</dbReference>
<keyword evidence="4" id="KW-1185">Reference proteome</keyword>
<keyword evidence="1" id="KW-1015">Disulfide bond</keyword>
<evidence type="ECO:0000313" key="4">
    <source>
        <dbReference type="Proteomes" id="UP001487740"/>
    </source>
</evidence>
<dbReference type="SUPFAM" id="SSF50494">
    <property type="entry name" value="Trypsin-like serine proteases"/>
    <property type="match status" value="1"/>
</dbReference>
<accession>A0AAW0UW37</accession>
<dbReference type="GO" id="GO:0004252">
    <property type="term" value="F:serine-type endopeptidase activity"/>
    <property type="evidence" value="ECO:0007669"/>
    <property type="project" value="InterPro"/>
</dbReference>
<dbReference type="PANTHER" id="PTHR24252:SF7">
    <property type="entry name" value="HYALIN"/>
    <property type="match status" value="1"/>
</dbReference>
<dbReference type="AlphaFoldDB" id="A0AAW0UW37"/>
<dbReference type="Pfam" id="PF00089">
    <property type="entry name" value="Trypsin"/>
    <property type="match status" value="1"/>
</dbReference>
<organism evidence="3 4">
    <name type="scientific">Scylla paramamosain</name>
    <name type="common">Mud crab</name>
    <dbReference type="NCBI Taxonomy" id="85552"/>
    <lineage>
        <taxon>Eukaryota</taxon>
        <taxon>Metazoa</taxon>
        <taxon>Ecdysozoa</taxon>
        <taxon>Arthropoda</taxon>
        <taxon>Crustacea</taxon>
        <taxon>Multicrustacea</taxon>
        <taxon>Malacostraca</taxon>
        <taxon>Eumalacostraca</taxon>
        <taxon>Eucarida</taxon>
        <taxon>Decapoda</taxon>
        <taxon>Pleocyemata</taxon>
        <taxon>Brachyura</taxon>
        <taxon>Eubrachyura</taxon>
        <taxon>Portunoidea</taxon>
        <taxon>Portunidae</taxon>
        <taxon>Portuninae</taxon>
        <taxon>Scylla</taxon>
    </lineage>
</organism>
<dbReference type="InterPro" id="IPR001254">
    <property type="entry name" value="Trypsin_dom"/>
</dbReference>
<evidence type="ECO:0000256" key="1">
    <source>
        <dbReference type="ARBA" id="ARBA00023157"/>
    </source>
</evidence>
<evidence type="ECO:0000313" key="3">
    <source>
        <dbReference type="EMBL" id="KAK8402527.1"/>
    </source>
</evidence>
<dbReference type="EMBL" id="JARAKH010000007">
    <property type="protein sequence ID" value="KAK8402527.1"/>
    <property type="molecule type" value="Genomic_DNA"/>
</dbReference>
<gene>
    <name evidence="3" type="ORF">O3P69_000741</name>
</gene>
<reference evidence="3 4" key="1">
    <citation type="submission" date="2023-03" db="EMBL/GenBank/DDBJ databases">
        <title>High-quality genome of Scylla paramamosain provides insights in environmental adaptation.</title>
        <authorList>
            <person name="Zhang L."/>
        </authorList>
    </citation>
    <scope>NUCLEOTIDE SEQUENCE [LARGE SCALE GENOMIC DNA]</scope>
    <source>
        <strain evidence="3">LZ_2023a</strain>
        <tissue evidence="3">Muscle</tissue>
    </source>
</reference>
<protein>
    <recommendedName>
        <fullName evidence="2">Peptidase S1 domain-containing protein</fullName>
    </recommendedName>
</protein>
<comment type="caution">
    <text evidence="3">The sequence shown here is derived from an EMBL/GenBank/DDBJ whole genome shotgun (WGS) entry which is preliminary data.</text>
</comment>
<name>A0AAW0UW37_SCYPA</name>
<evidence type="ECO:0000259" key="2">
    <source>
        <dbReference type="PROSITE" id="PS50240"/>
    </source>
</evidence>
<dbReference type="PROSITE" id="PS50240">
    <property type="entry name" value="TRYPSIN_DOM"/>
    <property type="match status" value="1"/>
</dbReference>
<dbReference type="InterPro" id="IPR009003">
    <property type="entry name" value="Peptidase_S1_PA"/>
</dbReference>
<sequence length="165" mass="18634">MSISRWWLLGAEDKGMWVMCLLSRCSAHPLLQGYPPLLREPSPIPYLPLPFVVVVEGKHCRSVYDGSEHPKYDAITFKNDLAIIKLTEQLHFNNKTLEGVFDVTEYMVCAGYEEGGTDVCESNTGSPLTCYAASDPYLAGLVSWQYGCARPFRPPFYTNLVYFIH</sequence>
<dbReference type="Proteomes" id="UP001487740">
    <property type="component" value="Unassembled WGS sequence"/>
</dbReference>
<proteinExistence type="predicted"/>
<feature type="domain" description="Peptidase S1" evidence="2">
    <location>
        <begin position="8"/>
        <end position="165"/>
    </location>
</feature>